<dbReference type="Proteomes" id="UP000004191">
    <property type="component" value="Unassembled WGS sequence"/>
</dbReference>
<gene>
    <name evidence="5" type="ORF">HMPREF9709_00554</name>
</gene>
<evidence type="ECO:0000313" key="6">
    <source>
        <dbReference type="Proteomes" id="UP000004191"/>
    </source>
</evidence>
<dbReference type="GeneID" id="96999805"/>
<evidence type="ECO:0000256" key="4">
    <source>
        <dbReference type="ARBA" id="ARBA00022777"/>
    </source>
</evidence>
<evidence type="ECO:0000256" key="1">
    <source>
        <dbReference type="ARBA" id="ARBA00022527"/>
    </source>
</evidence>
<accession>H3NMJ3</accession>
<reference evidence="5 6" key="1">
    <citation type="submission" date="2012-01" db="EMBL/GenBank/DDBJ databases">
        <title>The Genome Sequence of Helcococcus kunzii ATCC 51366.</title>
        <authorList>
            <consortium name="The Broad Institute Genome Sequencing Platform"/>
            <person name="Earl A."/>
            <person name="Ward D."/>
            <person name="Feldgarden M."/>
            <person name="Gevers D."/>
            <person name="Huys G."/>
            <person name="Young S.K."/>
            <person name="Zeng Q."/>
            <person name="Gargeya S."/>
            <person name="Fitzgerald M."/>
            <person name="Haas B."/>
            <person name="Abouelleil A."/>
            <person name="Alvarado L."/>
            <person name="Arachchi H.M."/>
            <person name="Berlin A."/>
            <person name="Chapman S.B."/>
            <person name="Gearin G."/>
            <person name="Goldberg J."/>
            <person name="Griggs A."/>
            <person name="Gujja S."/>
            <person name="Hansen M."/>
            <person name="Heiman D."/>
            <person name="Howarth C."/>
            <person name="Larimer J."/>
            <person name="Lui A."/>
            <person name="MacDonald P.J.P."/>
            <person name="McCowen C."/>
            <person name="Montmayeur A."/>
            <person name="Murphy C."/>
            <person name="Neiman D."/>
            <person name="Pearson M."/>
            <person name="Priest M."/>
            <person name="Roberts A."/>
            <person name="Saif S."/>
            <person name="Shea T."/>
            <person name="Sisk P."/>
            <person name="Stolte C."/>
            <person name="Sykes S."/>
            <person name="Wortman J."/>
            <person name="Nusbaum C."/>
            <person name="Birren B."/>
        </authorList>
    </citation>
    <scope>NUCLEOTIDE SEQUENCE [LARGE SCALE GENOMIC DNA]</scope>
    <source>
        <strain evidence="5 6">ATCC 51366</strain>
    </source>
</reference>
<evidence type="ECO:0008006" key="7">
    <source>
        <dbReference type="Google" id="ProtNLM"/>
    </source>
</evidence>
<organism evidence="5 6">
    <name type="scientific">Helcococcus kunzii ATCC 51366</name>
    <dbReference type="NCBI Taxonomy" id="883114"/>
    <lineage>
        <taxon>Bacteria</taxon>
        <taxon>Bacillati</taxon>
        <taxon>Bacillota</taxon>
        <taxon>Tissierellia</taxon>
        <taxon>Tissierellales</taxon>
        <taxon>Peptoniphilaceae</taxon>
        <taxon>Helcococcus</taxon>
    </lineage>
</organism>
<dbReference type="EMBL" id="AGEI01000015">
    <property type="protein sequence ID" value="EHR35027.1"/>
    <property type="molecule type" value="Genomic_DNA"/>
</dbReference>
<proteinExistence type="predicted"/>
<dbReference type="OrthoDB" id="9782201at2"/>
<dbReference type="PATRIC" id="fig|883114.3.peg.549"/>
<dbReference type="PANTHER" id="PTHR31756:SF3">
    <property type="entry name" value="PYRUVATE, PHOSPHATE DIKINASE REGULATORY PROTEIN 1, CHLOROPLASTIC"/>
    <property type="match status" value="1"/>
</dbReference>
<dbReference type="GO" id="GO:0005524">
    <property type="term" value="F:ATP binding"/>
    <property type="evidence" value="ECO:0007669"/>
    <property type="project" value="InterPro"/>
</dbReference>
<keyword evidence="3" id="KW-0547">Nucleotide-binding</keyword>
<comment type="caution">
    <text evidence="5">The sequence shown here is derived from an EMBL/GenBank/DDBJ whole genome shotgun (WGS) entry which is preliminary data.</text>
</comment>
<dbReference type="HOGENOM" id="CLU_046206_2_1_9"/>
<keyword evidence="1" id="KW-0723">Serine/threonine-protein kinase</keyword>
<evidence type="ECO:0000256" key="3">
    <source>
        <dbReference type="ARBA" id="ARBA00022741"/>
    </source>
</evidence>
<evidence type="ECO:0000313" key="5">
    <source>
        <dbReference type="EMBL" id="EHR35027.1"/>
    </source>
</evidence>
<sequence length="263" mass="30353">MQNEKVWILLDRNSKSLGHILIKNYFMQEMQEEIKIYDSINTIEDLYNFDFYSTDQVIYYAFEDKIMSEYTKEKCRKLKIKYFDVYASVYNFLSSIFSKISKGGSIPNILAQTLENNPIEFTLNNDDGSNPQSIFESDIIIIGVSRTSKTPLSIYMSNLGYKVTNVPLVPEIELPKELLHVEPEKIIALTMDPARLIEIRKERIKSLGIPSDSGYATKERVLVELEYSHKVIQKLNCTQIDVTHLSIEEASEKIKNIIDSRKG</sequence>
<name>H3NMJ3_9FIRM</name>
<dbReference type="Pfam" id="PF03618">
    <property type="entry name" value="Kinase-PPPase"/>
    <property type="match status" value="1"/>
</dbReference>
<dbReference type="PANTHER" id="PTHR31756">
    <property type="entry name" value="PYRUVATE, PHOSPHATE DIKINASE REGULATORY PROTEIN 1, CHLOROPLASTIC"/>
    <property type="match status" value="1"/>
</dbReference>
<evidence type="ECO:0000256" key="2">
    <source>
        <dbReference type="ARBA" id="ARBA00022679"/>
    </source>
</evidence>
<dbReference type="STRING" id="883114.HMPREF9709_00554"/>
<protein>
    <recommendedName>
        <fullName evidence="7">PPDK regulatory protein</fullName>
    </recommendedName>
</protein>
<keyword evidence="6" id="KW-1185">Reference proteome</keyword>
<dbReference type="RefSeq" id="WP_005397759.1">
    <property type="nucleotide sequence ID" value="NZ_JH601088.1"/>
</dbReference>
<dbReference type="AlphaFoldDB" id="H3NMJ3"/>
<dbReference type="InterPro" id="IPR005177">
    <property type="entry name" value="Kinase-pyrophosphorylase"/>
</dbReference>
<keyword evidence="2" id="KW-0808">Transferase</keyword>
<dbReference type="eggNOG" id="COG1806">
    <property type="taxonomic scope" value="Bacteria"/>
</dbReference>
<keyword evidence="4" id="KW-0418">Kinase</keyword>
<dbReference type="GO" id="GO:0004674">
    <property type="term" value="F:protein serine/threonine kinase activity"/>
    <property type="evidence" value="ECO:0007669"/>
    <property type="project" value="UniProtKB-KW"/>
</dbReference>